<dbReference type="STRING" id="861299.J421_1563"/>
<dbReference type="KEGG" id="gba:J421_1563"/>
<dbReference type="EMBL" id="CP007128">
    <property type="protein sequence ID" value="AHG89100.1"/>
    <property type="molecule type" value="Genomic_DNA"/>
</dbReference>
<dbReference type="Proteomes" id="UP000019151">
    <property type="component" value="Chromosome"/>
</dbReference>
<proteinExistence type="predicted"/>
<organism evidence="1 2">
    <name type="scientific">Gemmatirosa kalamazoonensis</name>
    <dbReference type="NCBI Taxonomy" id="861299"/>
    <lineage>
        <taxon>Bacteria</taxon>
        <taxon>Pseudomonadati</taxon>
        <taxon>Gemmatimonadota</taxon>
        <taxon>Gemmatimonadia</taxon>
        <taxon>Gemmatimonadales</taxon>
        <taxon>Gemmatimonadaceae</taxon>
        <taxon>Gemmatirosa</taxon>
    </lineage>
</organism>
<reference evidence="1 2" key="1">
    <citation type="journal article" date="2014" name="Genome Announc.">
        <title>Genome Sequence and Methylome of Soil Bacterium Gemmatirosa kalamazoonensis KBS708T, a Member of the Rarely Cultivated Gemmatimonadetes Phylum.</title>
        <authorList>
            <person name="Debruyn J.M."/>
            <person name="Radosevich M."/>
            <person name="Wommack K.E."/>
            <person name="Polson S.W."/>
            <person name="Hauser L.J."/>
            <person name="Fawaz M.N."/>
            <person name="Korlach J."/>
            <person name="Tsai Y.C."/>
        </authorList>
    </citation>
    <scope>NUCLEOTIDE SEQUENCE [LARGE SCALE GENOMIC DNA]</scope>
    <source>
        <strain evidence="1 2">KBS708</strain>
    </source>
</reference>
<sequence length="141" mass="15280">MTKRAEFVEGRRTRAAAGQFFVNIEVRAQPNASEAKLLRALVDPEGRYSWVPAAALEDLGIMRRQPIWFTTPDGERVSRLAGYAFFTTEGAQTVDTVIFAEQGDPTILGGHALAAMNLVPDAQSKRLVAGQPLQLPTSAAP</sequence>
<dbReference type="eggNOG" id="COG5550">
    <property type="taxonomic scope" value="Bacteria"/>
</dbReference>
<accession>W0RFI3</accession>
<dbReference type="RefSeq" id="WP_025410613.1">
    <property type="nucleotide sequence ID" value="NZ_CP007128.1"/>
</dbReference>
<dbReference type="InParanoid" id="W0RFI3"/>
<evidence type="ECO:0000313" key="1">
    <source>
        <dbReference type="EMBL" id="AHG89100.1"/>
    </source>
</evidence>
<evidence type="ECO:0000313" key="2">
    <source>
        <dbReference type="Proteomes" id="UP000019151"/>
    </source>
</evidence>
<dbReference type="AlphaFoldDB" id="W0RFI3"/>
<protein>
    <submittedName>
        <fullName evidence="1">Uncharacterized protein</fullName>
    </submittedName>
</protein>
<name>W0RFI3_9BACT</name>
<gene>
    <name evidence="1" type="ORF">J421_1563</name>
</gene>
<dbReference type="HOGENOM" id="CLU_1822568_0_0_0"/>
<keyword evidence="2" id="KW-1185">Reference proteome</keyword>